<keyword evidence="2" id="KW-1185">Reference proteome</keyword>
<accession>A0A1B6PM91</accession>
<evidence type="ECO:0000313" key="2">
    <source>
        <dbReference type="Proteomes" id="UP000000768"/>
    </source>
</evidence>
<reference evidence="1 2" key="1">
    <citation type="journal article" date="2009" name="Nature">
        <title>The Sorghum bicolor genome and the diversification of grasses.</title>
        <authorList>
            <person name="Paterson A.H."/>
            <person name="Bowers J.E."/>
            <person name="Bruggmann R."/>
            <person name="Dubchak I."/>
            <person name="Grimwood J."/>
            <person name="Gundlach H."/>
            <person name="Haberer G."/>
            <person name="Hellsten U."/>
            <person name="Mitros T."/>
            <person name="Poliakov A."/>
            <person name="Schmutz J."/>
            <person name="Spannagl M."/>
            <person name="Tang H."/>
            <person name="Wang X."/>
            <person name="Wicker T."/>
            <person name="Bharti A.K."/>
            <person name="Chapman J."/>
            <person name="Feltus F.A."/>
            <person name="Gowik U."/>
            <person name="Grigoriev I.V."/>
            <person name="Lyons E."/>
            <person name="Maher C.A."/>
            <person name="Martis M."/>
            <person name="Narechania A."/>
            <person name="Otillar R.P."/>
            <person name="Penning B.W."/>
            <person name="Salamov A.A."/>
            <person name="Wang Y."/>
            <person name="Zhang L."/>
            <person name="Carpita N.C."/>
            <person name="Freeling M."/>
            <person name="Gingle A.R."/>
            <person name="Hash C.T."/>
            <person name="Keller B."/>
            <person name="Klein P."/>
            <person name="Kresovich S."/>
            <person name="McCann M.C."/>
            <person name="Ming R."/>
            <person name="Peterson D.G."/>
            <person name="Mehboob-ur-Rahman"/>
            <person name="Ware D."/>
            <person name="Westhoff P."/>
            <person name="Mayer K.F."/>
            <person name="Messing J."/>
            <person name="Rokhsar D.S."/>
        </authorList>
    </citation>
    <scope>NUCLEOTIDE SEQUENCE [LARGE SCALE GENOMIC DNA]</scope>
    <source>
        <strain evidence="2">cv. BTx623</strain>
    </source>
</reference>
<reference evidence="2" key="2">
    <citation type="journal article" date="2018" name="Plant J.">
        <title>The Sorghum bicolor reference genome: improved assembly, gene annotations, a transcriptome atlas, and signatures of genome organization.</title>
        <authorList>
            <person name="McCormick R.F."/>
            <person name="Truong S.K."/>
            <person name="Sreedasyam A."/>
            <person name="Jenkins J."/>
            <person name="Shu S."/>
            <person name="Sims D."/>
            <person name="Kennedy M."/>
            <person name="Amirebrahimi M."/>
            <person name="Weers B.D."/>
            <person name="McKinley B."/>
            <person name="Mattison A."/>
            <person name="Morishige D.T."/>
            <person name="Grimwood J."/>
            <person name="Schmutz J."/>
            <person name="Mullet J.E."/>
        </authorList>
    </citation>
    <scope>NUCLEOTIDE SEQUENCE [LARGE SCALE GENOMIC DNA]</scope>
    <source>
        <strain evidence="2">cv. BTx623</strain>
    </source>
</reference>
<protein>
    <submittedName>
        <fullName evidence="1">Uncharacterized protein</fullName>
    </submittedName>
</protein>
<gene>
    <name evidence="1" type="ORF">SORBI_3006G159400</name>
</gene>
<evidence type="ECO:0000313" key="1">
    <source>
        <dbReference type="EMBL" id="KXG26780.1"/>
    </source>
</evidence>
<name>A0A1B6PM91_SORBI</name>
<proteinExistence type="predicted"/>
<organism evidence="1 2">
    <name type="scientific">Sorghum bicolor</name>
    <name type="common">Sorghum</name>
    <name type="synonym">Sorghum vulgare</name>
    <dbReference type="NCBI Taxonomy" id="4558"/>
    <lineage>
        <taxon>Eukaryota</taxon>
        <taxon>Viridiplantae</taxon>
        <taxon>Streptophyta</taxon>
        <taxon>Embryophyta</taxon>
        <taxon>Tracheophyta</taxon>
        <taxon>Spermatophyta</taxon>
        <taxon>Magnoliopsida</taxon>
        <taxon>Liliopsida</taxon>
        <taxon>Poales</taxon>
        <taxon>Poaceae</taxon>
        <taxon>PACMAD clade</taxon>
        <taxon>Panicoideae</taxon>
        <taxon>Andropogonodae</taxon>
        <taxon>Andropogoneae</taxon>
        <taxon>Sorghinae</taxon>
        <taxon>Sorghum</taxon>
    </lineage>
</organism>
<dbReference type="EMBL" id="CM000765">
    <property type="protein sequence ID" value="KXG26780.1"/>
    <property type="molecule type" value="Genomic_DNA"/>
</dbReference>
<dbReference type="Proteomes" id="UP000000768">
    <property type="component" value="Chromosome 6"/>
</dbReference>
<sequence>MFKIMCDSVCLRGCILLFLDKDVCILYLQARVYRCSRAGGMGAMIWRVMFYEPSHLDGWTCIIPGIRPVLYDCIAGDSANSKAFQSEAFSCSQQCLNYAPEMRTTIGFCIHI</sequence>
<dbReference type="InParanoid" id="A0A1B6PM91"/>
<dbReference type="Gramene" id="KXG26780">
    <property type="protein sequence ID" value="KXG26780"/>
    <property type="gene ID" value="SORBI_3006G159400"/>
</dbReference>
<dbReference type="AlphaFoldDB" id="A0A1B6PM91"/>